<keyword evidence="5 8" id="KW-0472">Membrane</keyword>
<feature type="transmembrane region" description="Helical" evidence="8">
    <location>
        <begin position="759"/>
        <end position="782"/>
    </location>
</feature>
<evidence type="ECO:0000256" key="2">
    <source>
        <dbReference type="ARBA" id="ARBA00022475"/>
    </source>
</evidence>
<organism evidence="10 11">
    <name type="scientific">Actinophytocola xinjiangensis</name>
    <dbReference type="NCBI Taxonomy" id="485602"/>
    <lineage>
        <taxon>Bacteria</taxon>
        <taxon>Bacillati</taxon>
        <taxon>Actinomycetota</taxon>
        <taxon>Actinomycetes</taxon>
        <taxon>Pseudonocardiales</taxon>
        <taxon>Pseudonocardiaceae</taxon>
    </lineage>
</organism>
<evidence type="ECO:0000256" key="5">
    <source>
        <dbReference type="ARBA" id="ARBA00023136"/>
    </source>
</evidence>
<keyword evidence="4 8" id="KW-1133">Transmembrane helix</keyword>
<evidence type="ECO:0000313" key="11">
    <source>
        <dbReference type="Proteomes" id="UP000185696"/>
    </source>
</evidence>
<evidence type="ECO:0000256" key="8">
    <source>
        <dbReference type="SAM" id="Phobius"/>
    </source>
</evidence>
<evidence type="ECO:0000259" key="9">
    <source>
        <dbReference type="Pfam" id="PF02687"/>
    </source>
</evidence>
<feature type="region of interest" description="Disordered" evidence="7">
    <location>
        <begin position="481"/>
        <end position="505"/>
    </location>
</feature>
<comment type="similarity">
    <text evidence="6">Belongs to the ABC-4 integral membrane protein family.</text>
</comment>
<keyword evidence="3 8" id="KW-0812">Transmembrane</keyword>
<dbReference type="PANTHER" id="PTHR30572">
    <property type="entry name" value="MEMBRANE COMPONENT OF TRANSPORTER-RELATED"/>
    <property type="match status" value="1"/>
</dbReference>
<evidence type="ECO:0000256" key="6">
    <source>
        <dbReference type="ARBA" id="ARBA00038076"/>
    </source>
</evidence>
<gene>
    <name evidence="10" type="ORF">BLA60_36445</name>
</gene>
<dbReference type="PANTHER" id="PTHR30572:SF4">
    <property type="entry name" value="ABC TRANSPORTER PERMEASE YTRF"/>
    <property type="match status" value="1"/>
</dbReference>
<protein>
    <recommendedName>
        <fullName evidence="9">ABC3 transporter permease C-terminal domain-containing protein</fullName>
    </recommendedName>
</protein>
<comment type="caution">
    <text evidence="10">The sequence shown here is derived from an EMBL/GenBank/DDBJ whole genome shotgun (WGS) entry which is preliminary data.</text>
</comment>
<evidence type="ECO:0000256" key="7">
    <source>
        <dbReference type="SAM" id="MobiDB-lite"/>
    </source>
</evidence>
<sequence length="922" mass="96814">MLRFVLAQTRGRPRRTLALLAGVLVATTGFTVLSAGAAVQRLRVEGTVAAHARTAYDILVRPAGSRTDLERDRGLIAPNQLSALHDGITPAQLDRIRQIGNVEVAAPVAMLGHVKVGLRQTFDLTDQVDPDAERQLFRLTPTIVADRGLTVLDDAPHYVYLSRHRLVSEVNGLGQWRDRTQWIGSLAGCVTVKEIVSAQNLRQVCVDPDPDFTADDGTTARERTTISTHWIDADGRYVTNTAGPDQAPTDRFTVTVGWDVLVLAAAIDPDAEAALVGLDDAVVTGRYLTAADRPALTADTSGLDPSRPDVTGIPVITANATYLDQRVRMSVERLDDRRADSVVDRRWNDWVAELADAPGTPVGTPVRAGGTPWLDGDVRYAKATPLFRVAPLTYRVGADGTLHPRVVEPNTALWGYRDVTTWYDRPPRTAMEPGFRPMTRLGGGVLRWPAQWSPVGAFDPGRLADHSRLTQVPLETYQAPQVTGADDRSRRLLGGQPLRPNGNPADYLATPPLVLTNLASLSGVSVLEGVDDPISAVRVRVAGVTGVDDRSQELLRTTAERIATATGLDVDVTIGSSPSPQTVALPAGPGGRPALTVTEHWSRKGAAVEIVQAADRKSVALFGLILVVCTLFLGNAVAAAVRERRRELALLSHLGWPASRIASVVFAEVLGVGLVAGILAGALALGLAEGAGAPITVGHALLALPVALGVTALAAAAPAILAARSRPPAAPRSPARARRRTTVLGVALANLWRSRARTALGVTALAVGVGALTVLLVLELAFRDDVVGSLLGDAVALRVRTVDVVAAGTTVCLGVLMVADVLHLNVRERAAELAVLVATGWSDRALLRLVGYEGLAIGVLGAGLGCGLGLLGVGVFTGELRAGMVALTAAVAAAAVAVAGLAAVVAALVPRRLPLSTVLAEE</sequence>
<feature type="transmembrane region" description="Helical" evidence="8">
    <location>
        <begin position="854"/>
        <end position="876"/>
    </location>
</feature>
<dbReference type="Pfam" id="PF02687">
    <property type="entry name" value="FtsX"/>
    <property type="match status" value="2"/>
</dbReference>
<dbReference type="GO" id="GO:0005886">
    <property type="term" value="C:plasma membrane"/>
    <property type="evidence" value="ECO:0007669"/>
    <property type="project" value="UniProtKB-SubCell"/>
</dbReference>
<proteinExistence type="inferred from homology"/>
<feature type="domain" description="ABC3 transporter permease C-terminal" evidence="9">
    <location>
        <begin position="806"/>
        <end position="911"/>
    </location>
</feature>
<comment type="subcellular location">
    <subcellularLocation>
        <location evidence="1">Cell membrane</location>
        <topology evidence="1">Multi-pass membrane protein</topology>
    </subcellularLocation>
</comment>
<feature type="transmembrane region" description="Helical" evidence="8">
    <location>
        <begin position="802"/>
        <end position="822"/>
    </location>
</feature>
<dbReference type="OrthoDB" id="3268975at2"/>
<dbReference type="RefSeq" id="WP_075137636.1">
    <property type="nucleotide sequence ID" value="NZ_MSIF01000030.1"/>
</dbReference>
<dbReference type="InterPro" id="IPR003838">
    <property type="entry name" value="ABC3_permease_C"/>
</dbReference>
<feature type="transmembrane region" description="Helical" evidence="8">
    <location>
        <begin position="882"/>
        <end position="909"/>
    </location>
</feature>
<accession>A0A7Z0WH95</accession>
<dbReference type="Proteomes" id="UP000185696">
    <property type="component" value="Unassembled WGS sequence"/>
</dbReference>
<feature type="domain" description="ABC3 transporter permease C-terminal" evidence="9">
    <location>
        <begin position="621"/>
        <end position="725"/>
    </location>
</feature>
<name>A0A7Z0WH95_9PSEU</name>
<keyword evidence="11" id="KW-1185">Reference proteome</keyword>
<dbReference type="InterPro" id="IPR050250">
    <property type="entry name" value="Macrolide_Exporter_MacB"/>
</dbReference>
<dbReference type="EMBL" id="MSIF01000030">
    <property type="protein sequence ID" value="OLF05323.1"/>
    <property type="molecule type" value="Genomic_DNA"/>
</dbReference>
<feature type="transmembrane region" description="Helical" evidence="8">
    <location>
        <begin position="619"/>
        <end position="641"/>
    </location>
</feature>
<feature type="transmembrane region" description="Helical" evidence="8">
    <location>
        <begin position="661"/>
        <end position="688"/>
    </location>
</feature>
<evidence type="ECO:0000256" key="1">
    <source>
        <dbReference type="ARBA" id="ARBA00004651"/>
    </source>
</evidence>
<evidence type="ECO:0000313" key="10">
    <source>
        <dbReference type="EMBL" id="OLF05323.1"/>
    </source>
</evidence>
<keyword evidence="2" id="KW-1003">Cell membrane</keyword>
<reference evidence="10 11" key="1">
    <citation type="submission" date="2016-12" db="EMBL/GenBank/DDBJ databases">
        <title>The draft genome sequence of Actinophytocola xinjiangensis.</title>
        <authorList>
            <person name="Wang W."/>
            <person name="Yuan L."/>
        </authorList>
    </citation>
    <scope>NUCLEOTIDE SEQUENCE [LARGE SCALE GENOMIC DNA]</scope>
    <source>
        <strain evidence="10 11">CGMCC 4.4663</strain>
    </source>
</reference>
<dbReference type="GO" id="GO:0022857">
    <property type="term" value="F:transmembrane transporter activity"/>
    <property type="evidence" value="ECO:0007669"/>
    <property type="project" value="TreeGrafter"/>
</dbReference>
<feature type="transmembrane region" description="Helical" evidence="8">
    <location>
        <begin position="700"/>
        <end position="723"/>
    </location>
</feature>
<evidence type="ECO:0000256" key="4">
    <source>
        <dbReference type="ARBA" id="ARBA00022989"/>
    </source>
</evidence>
<evidence type="ECO:0000256" key="3">
    <source>
        <dbReference type="ARBA" id="ARBA00022692"/>
    </source>
</evidence>
<dbReference type="AlphaFoldDB" id="A0A7Z0WH95"/>